<accession>A0AA96WL94</accession>
<dbReference type="Gene3D" id="3.40.50.150">
    <property type="entry name" value="Vaccinia Virus protein VP39"/>
    <property type="match status" value="1"/>
</dbReference>
<dbReference type="PANTHER" id="PTHR42912">
    <property type="entry name" value="METHYLTRANSFERASE"/>
    <property type="match status" value="1"/>
</dbReference>
<dbReference type="RefSeq" id="WP_316436113.1">
    <property type="nucleotide sequence ID" value="NZ_CP053587.1"/>
</dbReference>
<dbReference type="SUPFAM" id="SSF53335">
    <property type="entry name" value="S-adenosyl-L-methionine-dependent methyltransferases"/>
    <property type="match status" value="1"/>
</dbReference>
<organism evidence="1">
    <name type="scientific">Leptolyngbya sp. NK1-12</name>
    <dbReference type="NCBI Taxonomy" id="2547451"/>
    <lineage>
        <taxon>Bacteria</taxon>
        <taxon>Bacillati</taxon>
        <taxon>Cyanobacteriota</taxon>
        <taxon>Cyanophyceae</taxon>
        <taxon>Leptolyngbyales</taxon>
        <taxon>Leptolyngbyaceae</taxon>
        <taxon>Leptolyngbya group</taxon>
        <taxon>Leptolyngbya</taxon>
    </lineage>
</organism>
<dbReference type="GO" id="GO:0008168">
    <property type="term" value="F:methyltransferase activity"/>
    <property type="evidence" value="ECO:0007669"/>
    <property type="project" value="UniProtKB-KW"/>
</dbReference>
<dbReference type="InterPro" id="IPR029063">
    <property type="entry name" value="SAM-dependent_MTases_sf"/>
</dbReference>
<reference evidence="1" key="1">
    <citation type="submission" date="2020-05" db="EMBL/GenBank/DDBJ databases">
        <authorList>
            <person name="Zhu T."/>
            <person name="Keshari N."/>
            <person name="Lu X."/>
        </authorList>
    </citation>
    <scope>NUCLEOTIDE SEQUENCE</scope>
    <source>
        <strain evidence="1">NK1-12</strain>
    </source>
</reference>
<sequence length="211" mass="23513">MKTYEELNLAQTESETDSFTLDRYRQFFQHFPRGVETVLDVGCNTGRGGQILKALQPSLKIAGLDCVESRLKRIPKSIYDRAICSYSTSINSQDAEFDVVVAGEFIEHLYPDDVTQTLKEFYRILKPNARLLLTTPNPDYLRLKLTGGSVLGGAHVSQHFIGNLRQLLESCGFVNIRILGSGKVSRLLGERCPVLAFYGSYLAIADKASQS</sequence>
<name>A0AA96WL94_9CYAN</name>
<keyword evidence="1" id="KW-0808">Transferase</keyword>
<dbReference type="GO" id="GO:0032259">
    <property type="term" value="P:methylation"/>
    <property type="evidence" value="ECO:0007669"/>
    <property type="project" value="UniProtKB-KW"/>
</dbReference>
<dbReference type="Pfam" id="PF13489">
    <property type="entry name" value="Methyltransf_23"/>
    <property type="match status" value="1"/>
</dbReference>
<evidence type="ECO:0000313" key="1">
    <source>
        <dbReference type="EMBL" id="WNZ27683.1"/>
    </source>
</evidence>
<gene>
    <name evidence="1" type="ORF">HJG54_33080</name>
</gene>
<keyword evidence="1" id="KW-0489">Methyltransferase</keyword>
<dbReference type="AlphaFoldDB" id="A0AA96WL94"/>
<proteinExistence type="predicted"/>
<dbReference type="InterPro" id="IPR050508">
    <property type="entry name" value="Methyltransf_Superfamily"/>
</dbReference>
<dbReference type="CDD" id="cd02440">
    <property type="entry name" value="AdoMet_MTases"/>
    <property type="match status" value="1"/>
</dbReference>
<dbReference type="EMBL" id="CP053587">
    <property type="protein sequence ID" value="WNZ27683.1"/>
    <property type="molecule type" value="Genomic_DNA"/>
</dbReference>
<protein>
    <submittedName>
        <fullName evidence="1">Class I SAM-dependent methyltransferase</fullName>
    </submittedName>
</protein>